<gene>
    <name evidence="3" type="ORF">KGA66_18245</name>
</gene>
<dbReference type="SUPFAM" id="SSF53448">
    <property type="entry name" value="Nucleotide-diphospho-sugar transferases"/>
    <property type="match status" value="1"/>
</dbReference>
<dbReference type="EMBL" id="JAGSXH010000066">
    <property type="protein sequence ID" value="MBS2965003.1"/>
    <property type="molecule type" value="Genomic_DNA"/>
</dbReference>
<reference evidence="3" key="1">
    <citation type="submission" date="2021-04" db="EMBL/GenBank/DDBJ databases">
        <title>Genome based classification of Actinospica acidithermotolerans sp. nov., an actinobacterium isolated from an Indonesian hot spring.</title>
        <authorList>
            <person name="Kusuma A.B."/>
            <person name="Putra K.E."/>
            <person name="Nafisah S."/>
            <person name="Loh J."/>
            <person name="Nouioui I."/>
            <person name="Goodfellow M."/>
        </authorList>
    </citation>
    <scope>NUCLEOTIDE SEQUENCE</scope>
    <source>
        <strain evidence="3">DSM 45618</strain>
    </source>
</reference>
<evidence type="ECO:0000259" key="2">
    <source>
        <dbReference type="Pfam" id="PF12804"/>
    </source>
</evidence>
<evidence type="ECO:0000313" key="4">
    <source>
        <dbReference type="Proteomes" id="UP000677913"/>
    </source>
</evidence>
<dbReference type="InterPro" id="IPR025877">
    <property type="entry name" value="MobA-like_NTP_Trfase"/>
</dbReference>
<feature type="region of interest" description="Disordered" evidence="1">
    <location>
        <begin position="198"/>
        <end position="217"/>
    </location>
</feature>
<comment type="caution">
    <text evidence="3">The sequence shown here is derived from an EMBL/GenBank/DDBJ whole genome shotgun (WGS) entry which is preliminary data.</text>
</comment>
<dbReference type="Pfam" id="PF12804">
    <property type="entry name" value="NTP_transf_3"/>
    <property type="match status" value="1"/>
</dbReference>
<dbReference type="RefSeq" id="WP_211469360.1">
    <property type="nucleotide sequence ID" value="NZ_JAGSXH010000066.1"/>
</dbReference>
<evidence type="ECO:0000313" key="3">
    <source>
        <dbReference type="EMBL" id="MBS2965003.1"/>
    </source>
</evidence>
<dbReference type="PANTHER" id="PTHR43777">
    <property type="entry name" value="MOLYBDENUM COFACTOR CYTIDYLYLTRANSFERASE"/>
    <property type="match status" value="1"/>
</dbReference>
<dbReference type="InterPro" id="IPR029044">
    <property type="entry name" value="Nucleotide-diphossugar_trans"/>
</dbReference>
<feature type="domain" description="MobA-like NTP transferase" evidence="2">
    <location>
        <begin position="18"/>
        <end position="182"/>
    </location>
</feature>
<keyword evidence="4" id="KW-1185">Reference proteome</keyword>
<dbReference type="PANTHER" id="PTHR43777:SF1">
    <property type="entry name" value="MOLYBDENUM COFACTOR CYTIDYLYLTRANSFERASE"/>
    <property type="match status" value="1"/>
</dbReference>
<protein>
    <submittedName>
        <fullName evidence="3">Nucleotidyltransferase family protein</fullName>
    </submittedName>
</protein>
<evidence type="ECO:0000256" key="1">
    <source>
        <dbReference type="SAM" id="MobiDB-lite"/>
    </source>
</evidence>
<dbReference type="AlphaFoldDB" id="A0A8J8BD90"/>
<dbReference type="CDD" id="cd04182">
    <property type="entry name" value="GT_2_like_f"/>
    <property type="match status" value="1"/>
</dbReference>
<proteinExistence type="predicted"/>
<dbReference type="GO" id="GO:0016779">
    <property type="term" value="F:nucleotidyltransferase activity"/>
    <property type="evidence" value="ECO:0007669"/>
    <property type="project" value="UniProtKB-ARBA"/>
</dbReference>
<name>A0A8J8BD90_9ACTN</name>
<sequence length="217" mass="21762">MTTAGRTVRADRAGSAAALILAAGAGARLGGPKALLWFQGRLLVERAVEAAGSGGCGRIVVVLGAGADEVMRRADLGPARSVLNRGWSEGMGSSLRAGLAALDAPPDGAPADAALVLLVDQPFVGAAAVRAVLAAWRAGARLAAASYGGRRGHPVLFAREHWAAVARAATGDAGARGFLASHAAQVLLVPCDAVADPQDLDTPEDLDRLARPGTPGA</sequence>
<organism evidence="3 4">
    <name type="scientific">Actinocrinis puniceicyclus</name>
    <dbReference type="NCBI Taxonomy" id="977794"/>
    <lineage>
        <taxon>Bacteria</taxon>
        <taxon>Bacillati</taxon>
        <taxon>Actinomycetota</taxon>
        <taxon>Actinomycetes</taxon>
        <taxon>Catenulisporales</taxon>
        <taxon>Actinospicaceae</taxon>
        <taxon>Actinocrinis</taxon>
    </lineage>
</organism>
<dbReference type="Gene3D" id="3.90.550.10">
    <property type="entry name" value="Spore Coat Polysaccharide Biosynthesis Protein SpsA, Chain A"/>
    <property type="match status" value="1"/>
</dbReference>
<dbReference type="Proteomes" id="UP000677913">
    <property type="component" value="Unassembled WGS sequence"/>
</dbReference>
<accession>A0A8J8BD90</accession>